<name>A0A1T5A0X3_9FIRM</name>
<dbReference type="GO" id="GO:0016787">
    <property type="term" value="F:hydrolase activity"/>
    <property type="evidence" value="ECO:0007669"/>
    <property type="project" value="UniProtKB-KW"/>
</dbReference>
<dbReference type="GO" id="GO:0005829">
    <property type="term" value="C:cytosol"/>
    <property type="evidence" value="ECO:0007669"/>
    <property type="project" value="TreeGrafter"/>
</dbReference>
<keyword evidence="1" id="KW-0540">Nuclease</keyword>
<proteinExistence type="inferred from homology"/>
<evidence type="ECO:0000313" key="7">
    <source>
        <dbReference type="Proteomes" id="UP000243406"/>
    </source>
</evidence>
<dbReference type="PANTHER" id="PTHR41286">
    <property type="entry name" value="HNH NUCLEASE YAJD-RELATED"/>
    <property type="match status" value="1"/>
</dbReference>
<dbReference type="PANTHER" id="PTHR41286:SF1">
    <property type="entry name" value="HNH NUCLEASE YAJD-RELATED"/>
    <property type="match status" value="1"/>
</dbReference>
<evidence type="ECO:0000256" key="3">
    <source>
        <dbReference type="ARBA" id="ARBA00038412"/>
    </source>
</evidence>
<reference evidence="7" key="1">
    <citation type="submission" date="2017-02" db="EMBL/GenBank/DDBJ databases">
        <authorList>
            <person name="Varghese N."/>
            <person name="Submissions S."/>
        </authorList>
    </citation>
    <scope>NUCLEOTIDE SEQUENCE [LARGE SCALE GENOMIC DNA]</scope>
    <source>
        <strain evidence="7">ATCC 35199</strain>
    </source>
</reference>
<gene>
    <name evidence="6" type="ORF">SAMN02745120_0610</name>
</gene>
<dbReference type="CDD" id="cd00085">
    <property type="entry name" value="HNHc"/>
    <property type="match status" value="1"/>
</dbReference>
<dbReference type="Gene3D" id="1.10.30.50">
    <property type="match status" value="1"/>
</dbReference>
<evidence type="ECO:0000313" key="6">
    <source>
        <dbReference type="EMBL" id="SKB28419.1"/>
    </source>
</evidence>
<dbReference type="SMART" id="SM00507">
    <property type="entry name" value="HNHc"/>
    <property type="match status" value="1"/>
</dbReference>
<evidence type="ECO:0000256" key="1">
    <source>
        <dbReference type="ARBA" id="ARBA00022722"/>
    </source>
</evidence>
<keyword evidence="2" id="KW-0378">Hydrolase</keyword>
<feature type="domain" description="HNH nuclease" evidence="5">
    <location>
        <begin position="27"/>
        <end position="83"/>
    </location>
</feature>
<dbReference type="OrthoDB" id="9779761at2"/>
<comment type="similarity">
    <text evidence="3">Belongs to the HNH nuclease family.</text>
</comment>
<keyword evidence="7" id="KW-1185">Reference proteome</keyword>
<evidence type="ECO:0000256" key="4">
    <source>
        <dbReference type="ARBA" id="ARBA00040194"/>
    </source>
</evidence>
<dbReference type="GO" id="GO:0004519">
    <property type="term" value="F:endonuclease activity"/>
    <property type="evidence" value="ECO:0007669"/>
    <property type="project" value="UniProtKB-KW"/>
</dbReference>
<dbReference type="Pfam" id="PF01844">
    <property type="entry name" value="HNH"/>
    <property type="match status" value="1"/>
</dbReference>
<accession>A0A1T5A0X3</accession>
<dbReference type="EMBL" id="FUYN01000001">
    <property type="protein sequence ID" value="SKB28419.1"/>
    <property type="molecule type" value="Genomic_DNA"/>
</dbReference>
<evidence type="ECO:0000256" key="2">
    <source>
        <dbReference type="ARBA" id="ARBA00022801"/>
    </source>
</evidence>
<organism evidence="6 7">
    <name type="scientific">Acetoanaerobium noterae</name>
    <dbReference type="NCBI Taxonomy" id="745369"/>
    <lineage>
        <taxon>Bacteria</taxon>
        <taxon>Bacillati</taxon>
        <taxon>Bacillota</taxon>
        <taxon>Clostridia</taxon>
        <taxon>Peptostreptococcales</taxon>
        <taxon>Filifactoraceae</taxon>
        <taxon>Acetoanaerobium</taxon>
    </lineage>
</organism>
<protein>
    <recommendedName>
        <fullName evidence="4">Putative HNH nuclease YajD</fullName>
    </recommendedName>
</protein>
<dbReference type="Proteomes" id="UP000243406">
    <property type="component" value="Unassembled WGS sequence"/>
</dbReference>
<dbReference type="GO" id="GO:0008270">
    <property type="term" value="F:zinc ion binding"/>
    <property type="evidence" value="ECO:0007669"/>
    <property type="project" value="InterPro"/>
</dbReference>
<dbReference type="RefSeq" id="WP_079588573.1">
    <property type="nucleotide sequence ID" value="NZ_FUYN01000001.1"/>
</dbReference>
<dbReference type="GO" id="GO:0003676">
    <property type="term" value="F:nucleic acid binding"/>
    <property type="evidence" value="ECO:0007669"/>
    <property type="project" value="InterPro"/>
</dbReference>
<dbReference type="AlphaFoldDB" id="A0A1T5A0X3"/>
<dbReference type="InterPro" id="IPR003615">
    <property type="entry name" value="HNH_nuc"/>
</dbReference>
<dbReference type="InterPro" id="IPR002711">
    <property type="entry name" value="HNH"/>
</dbReference>
<evidence type="ECO:0000259" key="5">
    <source>
        <dbReference type="SMART" id="SM00507"/>
    </source>
</evidence>
<keyword evidence="6" id="KW-0255">Endonuclease</keyword>
<sequence length="104" mass="12430">MHTIEQLVDSIKSGNEIAFYKSMVWLRKRKQILKRDNYECQHCKLKGMYSKAETVHHIKHLKDYPELAIEDNNLISLCNVCHNIVHPEKLKIIKKEIVSEERWE</sequence>